<dbReference type="OrthoDB" id="2333384at2759"/>
<dbReference type="GO" id="GO:0005737">
    <property type="term" value="C:cytoplasm"/>
    <property type="evidence" value="ECO:0007669"/>
    <property type="project" value="TreeGrafter"/>
</dbReference>
<evidence type="ECO:0000256" key="1">
    <source>
        <dbReference type="ARBA" id="ARBA00005298"/>
    </source>
</evidence>
<keyword evidence="4" id="KW-1185">Reference proteome</keyword>
<gene>
    <name evidence="5 6 7 8" type="primary">LOC110982954</name>
</gene>
<dbReference type="Gene3D" id="2.60.40.640">
    <property type="match status" value="2"/>
</dbReference>
<dbReference type="PANTHER" id="PTHR11188:SF176">
    <property type="entry name" value="ARRESTIN DOMAIN-CONTAINING PROTEIN 1"/>
    <property type="match status" value="1"/>
</dbReference>
<dbReference type="InterPro" id="IPR014756">
    <property type="entry name" value="Ig_E-set"/>
</dbReference>
<evidence type="ECO:0000313" key="6">
    <source>
        <dbReference type="RefSeq" id="XP_022097461.1"/>
    </source>
</evidence>
<dbReference type="KEGG" id="aplc:110982954"/>
<dbReference type="Proteomes" id="UP000694845">
    <property type="component" value="Unplaced"/>
</dbReference>
<feature type="compositionally biased region" description="Polar residues" evidence="2">
    <location>
        <begin position="398"/>
        <end position="408"/>
    </location>
</feature>
<dbReference type="OMA" id="THWTETE"/>
<evidence type="ECO:0000313" key="5">
    <source>
        <dbReference type="RefSeq" id="XP_022097460.1"/>
    </source>
</evidence>
<dbReference type="SMART" id="SM01017">
    <property type="entry name" value="Arrestin_C"/>
    <property type="match status" value="1"/>
</dbReference>
<proteinExistence type="inferred from homology"/>
<evidence type="ECO:0000259" key="3">
    <source>
        <dbReference type="SMART" id="SM01017"/>
    </source>
</evidence>
<dbReference type="InterPro" id="IPR011022">
    <property type="entry name" value="Arrestin_C-like"/>
</dbReference>
<evidence type="ECO:0000256" key="2">
    <source>
        <dbReference type="SAM" id="MobiDB-lite"/>
    </source>
</evidence>
<dbReference type="RefSeq" id="XP_022097461.1">
    <property type="nucleotide sequence ID" value="XM_022241769.1"/>
</dbReference>
<dbReference type="SUPFAM" id="SSF81296">
    <property type="entry name" value="E set domains"/>
    <property type="match status" value="2"/>
</dbReference>
<accession>A0A8B7YVX6</accession>
<dbReference type="PANTHER" id="PTHR11188">
    <property type="entry name" value="ARRESTIN DOMAIN CONTAINING PROTEIN"/>
    <property type="match status" value="1"/>
</dbReference>
<dbReference type="RefSeq" id="XP_022097460.1">
    <property type="nucleotide sequence ID" value="XM_022241768.1"/>
</dbReference>
<evidence type="ECO:0000313" key="7">
    <source>
        <dbReference type="RefSeq" id="XP_022097462.1"/>
    </source>
</evidence>
<evidence type="ECO:0000313" key="4">
    <source>
        <dbReference type="Proteomes" id="UP000694845"/>
    </source>
</evidence>
<dbReference type="AlphaFoldDB" id="A0A8B7YVX6"/>
<dbReference type="GeneID" id="110982954"/>
<sequence length="408" mass="45234">MTGKLQVFEVVFDGDNVDVFRSGDVVKGFIRLVLRGEKGNVRGIKISFKGIAHTHWSEGSDDKRRSYYGHEVYFKENLICLGKGKEDTTATRMCLESGEHHFPFSFQIPNRPLPFPFESHTGWIRYKVSCKIDRPWKFDHRTERLFTVIGIPIDLNAMPNARYPVHRESSNTVCCLCCATGPILTKASTDKSAYVPGESIYISGTVENNSSRDIVNLTVKLIQVVLYLSNGGHRCSRSYTIIKEKAPGCRGGEVARLDWKPLLIPPIPPTGPQGCNIIRIEYVVQFEGDISNTPLDAHVMLPVTIGTVPLHQPMYGDPSAVVINQPSSIDSAPPLPPPPSYEITVGGPQEIPSKSGYDYTFGKLMFAPQYPTYNLPVQPPTWDPAYPPSRASPLTRLATGQSTLLSAR</sequence>
<dbReference type="InterPro" id="IPR011021">
    <property type="entry name" value="Arrestin-like_N"/>
</dbReference>
<organism evidence="4 8">
    <name type="scientific">Acanthaster planci</name>
    <name type="common">Crown-of-thorns starfish</name>
    <dbReference type="NCBI Taxonomy" id="133434"/>
    <lineage>
        <taxon>Eukaryota</taxon>
        <taxon>Metazoa</taxon>
        <taxon>Echinodermata</taxon>
        <taxon>Eleutherozoa</taxon>
        <taxon>Asterozoa</taxon>
        <taxon>Asteroidea</taxon>
        <taxon>Valvatacea</taxon>
        <taxon>Valvatida</taxon>
        <taxon>Acanthasteridae</taxon>
        <taxon>Acanthaster</taxon>
    </lineage>
</organism>
<evidence type="ECO:0000313" key="8">
    <source>
        <dbReference type="RefSeq" id="XP_022097463.1"/>
    </source>
</evidence>
<comment type="similarity">
    <text evidence="1">Belongs to the arrestin family.</text>
</comment>
<dbReference type="InterPro" id="IPR014752">
    <property type="entry name" value="Arrestin-like_C"/>
</dbReference>
<dbReference type="Pfam" id="PF00339">
    <property type="entry name" value="Arrestin_N"/>
    <property type="match status" value="1"/>
</dbReference>
<dbReference type="GO" id="GO:0015031">
    <property type="term" value="P:protein transport"/>
    <property type="evidence" value="ECO:0007669"/>
    <property type="project" value="TreeGrafter"/>
</dbReference>
<dbReference type="RefSeq" id="XP_022097462.1">
    <property type="nucleotide sequence ID" value="XM_022241770.1"/>
</dbReference>
<dbReference type="Pfam" id="PF02752">
    <property type="entry name" value="Arrestin_C"/>
    <property type="match status" value="1"/>
</dbReference>
<reference evidence="5 6" key="1">
    <citation type="submission" date="2025-04" db="UniProtKB">
        <authorList>
            <consortium name="RefSeq"/>
        </authorList>
    </citation>
    <scope>IDENTIFICATION</scope>
</reference>
<dbReference type="RefSeq" id="XP_022097463.1">
    <property type="nucleotide sequence ID" value="XM_022241771.1"/>
</dbReference>
<feature type="domain" description="Arrestin C-terminal-like" evidence="3">
    <location>
        <begin position="179"/>
        <end position="310"/>
    </location>
</feature>
<dbReference type="InterPro" id="IPR050357">
    <property type="entry name" value="Arrestin_domain-protein"/>
</dbReference>
<name>A0A8B7YVX6_ACAPL</name>
<protein>
    <submittedName>
        <fullName evidence="5 6">Arrestin domain-containing protein 3-like</fullName>
    </submittedName>
</protein>
<feature type="region of interest" description="Disordered" evidence="2">
    <location>
        <begin position="384"/>
        <end position="408"/>
    </location>
</feature>